<dbReference type="Gene3D" id="1.10.580.10">
    <property type="entry name" value="Citrate Synthase, domain 1"/>
    <property type="match status" value="1"/>
</dbReference>
<dbReference type="Gene3D" id="3.30.300.30">
    <property type="match status" value="1"/>
</dbReference>
<protein>
    <recommendedName>
        <fullName evidence="3">citrate synthase (unknown stereospecificity)</fullName>
        <ecNumber evidence="3">2.3.3.16</ecNumber>
    </recommendedName>
</protein>
<reference evidence="7" key="1">
    <citation type="submission" date="2020-10" db="EMBL/GenBank/DDBJ databases">
        <authorList>
            <person name="Castelo-Branco R."/>
            <person name="Eusebio N."/>
            <person name="Adriana R."/>
            <person name="Vieira A."/>
            <person name="Brugerolle De Fraissinette N."/>
            <person name="Rezende De Castro R."/>
            <person name="Schneider M.P."/>
            <person name="Vasconcelos V."/>
            <person name="Leao P.N."/>
        </authorList>
    </citation>
    <scope>NUCLEOTIDE SEQUENCE</scope>
    <source>
        <strain evidence="7">LEGE 11467</strain>
    </source>
</reference>
<keyword evidence="4 5" id="KW-0808">Transferase</keyword>
<dbReference type="PRINTS" id="PR00143">
    <property type="entry name" value="CITRTSNTHASE"/>
</dbReference>
<comment type="similarity">
    <text evidence="2 5">Belongs to the citrate synthase family.</text>
</comment>
<dbReference type="InterPro" id="IPR002020">
    <property type="entry name" value="Citrate_synthase"/>
</dbReference>
<dbReference type="PROSITE" id="PS00455">
    <property type="entry name" value="AMP_BINDING"/>
    <property type="match status" value="1"/>
</dbReference>
<dbReference type="InterPro" id="IPR016142">
    <property type="entry name" value="Citrate_synth-like_lrg_a-sub"/>
</dbReference>
<dbReference type="PROSITE" id="PS00480">
    <property type="entry name" value="CITRATE_SYNTHASE"/>
    <property type="match status" value="1"/>
</dbReference>
<evidence type="ECO:0000313" key="7">
    <source>
        <dbReference type="EMBL" id="MBE9039348.1"/>
    </source>
</evidence>
<comment type="pathway">
    <text evidence="1">Carbohydrate metabolism; tricarboxylic acid cycle.</text>
</comment>
<evidence type="ECO:0000256" key="3">
    <source>
        <dbReference type="ARBA" id="ARBA00012972"/>
    </source>
</evidence>
<sequence length="1003" mass="108985">MLAHLFAQSAQAYPNRPAICVESEIRTYAALSAAAGQICTCLRTSAATSPGVCILATSRTFTGFAGVLGALGAGMTYVPVDPASPDERARSIAAATFPAAVIADRAGFPIAERIARSAIQPLVIVLPEHESCEVDCHALSPHKVYVKSELRRLPSEFEPADENPASLAYILFTSGTTGEPKGVPIRQESVTQYVRSMASLYPLRPTDRCTQLFELTFDLSVHDMFVTWHAGACLFVPHRGRALFAADLVARHGLTVWFSVPSVVSELARSRNLAPNALQGLRLAFFCGERLPIQLARAMKTAAPDALLVNTYGPTEATVAFTHYAWDGADLPELCQDLPIGHPLPEQQVFLLGPDRQPVPPCTIGEIYLAGSQVAAGYWNNPTETAARFHNVSLDCKASQRVYATGDLAIAVSDLGLVFCGRIDEQVKLYGVRLELGGIEAAVRQAAGSQQAAALVWPPDYPTKLVAYVERGDTTVVEIFENCRDLLPHHERPHEIVEIDRLPLTRNGKIDRKTLAALYRQRAELGIDEPSVERHPLPIAADIEAAVHAILSRQRSPSASSVPDLKPDEDLFEHTDSLGFVSMILEIEEQFAITIEDWKAVTRLDKLVRNVLEANGCSIGSPVEVDRNVAGGSRDAPKLQRGLRNVVLDYSSISNIDGKDGLLAYCGTPVDQLVSHKYIDVAFLLSYGRYPTGDERAFALAQLQLGQQCEEQMGQLMDGIAAGCPSPIKFILSVVPLFRSRSIPQEVSHWSTALQLQGFVSAATCRLASLARGVRETRATIERSLPEWVLEGLSGRLPSVVEKQVIESLFVVLAECITNPGTFAARIATSTEADYGSAIVAALAVFSGTKHGGATDDVMTMIADIGNPAHAVDWVQTAQQEKRPVPGFGHRVFQVPDPRAQLLVDWTKTLMKAGADTTPMEIMEKVIDAMAPRRRHGTHVNVDAYTGVLLTMLGVPRGYGTIVFALARMAGWAAHVEEQKLNNIMINPLISYRPRQVQADLTK</sequence>
<evidence type="ECO:0000256" key="2">
    <source>
        <dbReference type="ARBA" id="ARBA00010566"/>
    </source>
</evidence>
<keyword evidence="8" id="KW-1185">Reference proteome</keyword>
<dbReference type="PANTHER" id="PTHR45527">
    <property type="entry name" value="NONRIBOSOMAL PEPTIDE SYNTHETASE"/>
    <property type="match status" value="1"/>
</dbReference>
<dbReference type="GO" id="GO:0031177">
    <property type="term" value="F:phosphopantetheine binding"/>
    <property type="evidence" value="ECO:0007669"/>
    <property type="project" value="TreeGrafter"/>
</dbReference>
<dbReference type="GO" id="GO:0005737">
    <property type="term" value="C:cytoplasm"/>
    <property type="evidence" value="ECO:0007669"/>
    <property type="project" value="TreeGrafter"/>
</dbReference>
<dbReference type="PANTHER" id="PTHR45527:SF1">
    <property type="entry name" value="FATTY ACID SYNTHASE"/>
    <property type="match status" value="1"/>
</dbReference>
<dbReference type="EC" id="2.3.3.16" evidence="3"/>
<dbReference type="InterPro" id="IPR000873">
    <property type="entry name" value="AMP-dep_synth/lig_dom"/>
</dbReference>
<organism evidence="7 8">
    <name type="scientific">Zarconia navalis LEGE 11467</name>
    <dbReference type="NCBI Taxonomy" id="1828826"/>
    <lineage>
        <taxon>Bacteria</taxon>
        <taxon>Bacillati</taxon>
        <taxon>Cyanobacteriota</taxon>
        <taxon>Cyanophyceae</taxon>
        <taxon>Oscillatoriophycideae</taxon>
        <taxon>Oscillatoriales</taxon>
        <taxon>Oscillatoriales incertae sedis</taxon>
        <taxon>Zarconia</taxon>
        <taxon>Zarconia navalis</taxon>
    </lineage>
</organism>
<dbReference type="Proteomes" id="UP000621799">
    <property type="component" value="Unassembled WGS sequence"/>
</dbReference>
<dbReference type="Pfam" id="PF00285">
    <property type="entry name" value="Citrate_synt"/>
    <property type="match status" value="1"/>
</dbReference>
<dbReference type="InterPro" id="IPR045851">
    <property type="entry name" value="AMP-bd_C_sf"/>
</dbReference>
<dbReference type="AlphaFoldDB" id="A0A928VU38"/>
<dbReference type="Gene3D" id="1.10.230.10">
    <property type="entry name" value="Cytochrome P450-Terp, domain 2"/>
    <property type="match status" value="1"/>
</dbReference>
<evidence type="ECO:0000256" key="4">
    <source>
        <dbReference type="ARBA" id="ARBA00022679"/>
    </source>
</evidence>
<dbReference type="InterPro" id="IPR042099">
    <property type="entry name" value="ANL_N_sf"/>
</dbReference>
<dbReference type="GO" id="GO:0044550">
    <property type="term" value="P:secondary metabolite biosynthetic process"/>
    <property type="evidence" value="ECO:0007669"/>
    <property type="project" value="TreeGrafter"/>
</dbReference>
<evidence type="ECO:0000313" key="8">
    <source>
        <dbReference type="Proteomes" id="UP000621799"/>
    </source>
</evidence>
<dbReference type="InterPro" id="IPR020845">
    <property type="entry name" value="AMP-binding_CS"/>
</dbReference>
<dbReference type="GO" id="GO:0043041">
    <property type="term" value="P:amino acid activation for nonribosomal peptide biosynthetic process"/>
    <property type="evidence" value="ECO:0007669"/>
    <property type="project" value="TreeGrafter"/>
</dbReference>
<dbReference type="SUPFAM" id="SSF48256">
    <property type="entry name" value="Citrate synthase"/>
    <property type="match status" value="1"/>
</dbReference>
<dbReference type="InterPro" id="IPR019810">
    <property type="entry name" value="Citrate_synthase_AS"/>
</dbReference>
<dbReference type="RefSeq" id="WP_264319610.1">
    <property type="nucleotide sequence ID" value="NZ_JADEXN010000007.1"/>
</dbReference>
<dbReference type="Pfam" id="PF00501">
    <property type="entry name" value="AMP-binding"/>
    <property type="match status" value="1"/>
</dbReference>
<dbReference type="InterPro" id="IPR010071">
    <property type="entry name" value="AA_adenyl_dom"/>
</dbReference>
<accession>A0A928VU38</accession>
<proteinExistence type="inferred from homology"/>
<feature type="domain" description="AMP-dependent synthetase/ligase" evidence="6">
    <location>
        <begin position="6"/>
        <end position="379"/>
    </location>
</feature>
<dbReference type="Gene3D" id="1.10.1200.10">
    <property type="entry name" value="ACP-like"/>
    <property type="match status" value="1"/>
</dbReference>
<evidence type="ECO:0000259" key="6">
    <source>
        <dbReference type="Pfam" id="PF00501"/>
    </source>
</evidence>
<gene>
    <name evidence="7" type="ORF">IQ235_00875</name>
</gene>
<dbReference type="InterPro" id="IPR016143">
    <property type="entry name" value="Citrate_synth-like_sm_a-sub"/>
</dbReference>
<dbReference type="GO" id="GO:0036440">
    <property type="term" value="F:citrate synthase activity"/>
    <property type="evidence" value="ECO:0007669"/>
    <property type="project" value="UniProtKB-EC"/>
</dbReference>
<dbReference type="Gene3D" id="3.40.50.12780">
    <property type="entry name" value="N-terminal domain of ligase-like"/>
    <property type="match status" value="1"/>
</dbReference>
<evidence type="ECO:0000256" key="5">
    <source>
        <dbReference type="RuleBase" id="RU003406"/>
    </source>
</evidence>
<dbReference type="InterPro" id="IPR036736">
    <property type="entry name" value="ACP-like_sf"/>
</dbReference>
<dbReference type="InterPro" id="IPR036969">
    <property type="entry name" value="Citrate_synthase_sf"/>
</dbReference>
<dbReference type="EMBL" id="JADEXN010000007">
    <property type="protein sequence ID" value="MBE9039348.1"/>
    <property type="molecule type" value="Genomic_DNA"/>
</dbReference>
<evidence type="ECO:0000256" key="1">
    <source>
        <dbReference type="ARBA" id="ARBA00005163"/>
    </source>
</evidence>
<dbReference type="SUPFAM" id="SSF56801">
    <property type="entry name" value="Acetyl-CoA synthetase-like"/>
    <property type="match status" value="1"/>
</dbReference>
<name>A0A928VU38_9CYAN</name>
<comment type="caution">
    <text evidence="7">The sequence shown here is derived from an EMBL/GenBank/DDBJ whole genome shotgun (WGS) entry which is preliminary data.</text>
</comment>
<dbReference type="NCBIfam" id="TIGR01733">
    <property type="entry name" value="AA-adenyl-dom"/>
    <property type="match status" value="1"/>
</dbReference>